<dbReference type="PROSITE" id="PS50893">
    <property type="entry name" value="ABC_TRANSPORTER_2"/>
    <property type="match status" value="1"/>
</dbReference>
<dbReference type="Proteomes" id="UP000708298">
    <property type="component" value="Unassembled WGS sequence"/>
</dbReference>
<keyword evidence="5" id="KW-0547">Nucleotide-binding</keyword>
<dbReference type="PANTHER" id="PTHR43790:SF3">
    <property type="entry name" value="D-ALLOSE IMPORT ATP-BINDING PROTEIN ALSA-RELATED"/>
    <property type="match status" value="1"/>
</dbReference>
<keyword evidence="3" id="KW-0762">Sugar transport</keyword>
<comment type="caution">
    <text evidence="10">The sequence shown here is derived from an EMBL/GenBank/DDBJ whole genome shotgun (WGS) entry which is preliminary data.</text>
</comment>
<dbReference type="SMART" id="SM00382">
    <property type="entry name" value="AAA"/>
    <property type="match status" value="2"/>
</dbReference>
<name>A0A964E1R1_9PROT</name>
<evidence type="ECO:0000256" key="1">
    <source>
        <dbReference type="ARBA" id="ARBA00022448"/>
    </source>
</evidence>
<proteinExistence type="predicted"/>
<keyword evidence="4" id="KW-0677">Repeat</keyword>
<organism evidence="10 11">
    <name type="scientific">Acidisoma silvae</name>
    <dbReference type="NCBI Taxonomy" id="2802396"/>
    <lineage>
        <taxon>Bacteria</taxon>
        <taxon>Pseudomonadati</taxon>
        <taxon>Pseudomonadota</taxon>
        <taxon>Alphaproteobacteria</taxon>
        <taxon>Acetobacterales</taxon>
        <taxon>Acidocellaceae</taxon>
        <taxon>Acidisoma</taxon>
    </lineage>
</organism>
<dbReference type="RefSeq" id="WP_227324148.1">
    <property type="nucleotide sequence ID" value="NZ_JAESVB010000042.1"/>
</dbReference>
<dbReference type="PANTHER" id="PTHR43790">
    <property type="entry name" value="CARBOHYDRATE TRANSPORT ATP-BINDING PROTEIN MG119-RELATED"/>
    <property type="match status" value="1"/>
</dbReference>
<evidence type="ECO:0000256" key="4">
    <source>
        <dbReference type="ARBA" id="ARBA00022737"/>
    </source>
</evidence>
<evidence type="ECO:0000256" key="7">
    <source>
        <dbReference type="ARBA" id="ARBA00022967"/>
    </source>
</evidence>
<keyword evidence="1" id="KW-0813">Transport</keyword>
<reference evidence="10" key="1">
    <citation type="journal article" date="2021" name="Microorganisms">
        <title>Acidisoma silvae sp. nov. and Acidisomacellulosilytica sp. nov., Two Acidophilic Bacteria Isolated from Decaying Wood, Hydrolyzing Cellulose and Producing Poly-3-hydroxybutyrate.</title>
        <authorList>
            <person name="Mieszkin S."/>
            <person name="Pouder E."/>
            <person name="Uroz S."/>
            <person name="Simon-Colin C."/>
            <person name="Alain K."/>
        </authorList>
    </citation>
    <scope>NUCLEOTIDE SEQUENCE</scope>
    <source>
        <strain evidence="10">HW T2.11</strain>
    </source>
</reference>
<reference evidence="10" key="2">
    <citation type="submission" date="2021-01" db="EMBL/GenBank/DDBJ databases">
        <authorList>
            <person name="Mieszkin S."/>
            <person name="Pouder E."/>
            <person name="Alain K."/>
        </authorList>
    </citation>
    <scope>NUCLEOTIDE SEQUENCE</scope>
    <source>
        <strain evidence="10">HW T2.11</strain>
    </source>
</reference>
<evidence type="ECO:0000256" key="6">
    <source>
        <dbReference type="ARBA" id="ARBA00022840"/>
    </source>
</evidence>
<dbReference type="Pfam" id="PF00005">
    <property type="entry name" value="ABC_tran"/>
    <property type="match status" value="2"/>
</dbReference>
<keyword evidence="6 10" id="KW-0067">ATP-binding</keyword>
<evidence type="ECO:0000313" key="11">
    <source>
        <dbReference type="Proteomes" id="UP000708298"/>
    </source>
</evidence>
<dbReference type="PROSITE" id="PS00211">
    <property type="entry name" value="ABC_TRANSPORTER_1"/>
    <property type="match status" value="1"/>
</dbReference>
<keyword evidence="11" id="KW-1185">Reference proteome</keyword>
<dbReference type="InterPro" id="IPR003439">
    <property type="entry name" value="ABC_transporter-like_ATP-bd"/>
</dbReference>
<dbReference type="InterPro" id="IPR017871">
    <property type="entry name" value="ABC_transporter-like_CS"/>
</dbReference>
<keyword evidence="7" id="KW-1278">Translocase</keyword>
<evidence type="ECO:0000256" key="2">
    <source>
        <dbReference type="ARBA" id="ARBA00022475"/>
    </source>
</evidence>
<evidence type="ECO:0000256" key="5">
    <source>
        <dbReference type="ARBA" id="ARBA00022741"/>
    </source>
</evidence>
<accession>A0A964E1R1</accession>
<gene>
    <name evidence="10" type="ORF">ASILVAE211_25230</name>
</gene>
<evidence type="ECO:0000259" key="9">
    <source>
        <dbReference type="PROSITE" id="PS50893"/>
    </source>
</evidence>
<evidence type="ECO:0000313" key="10">
    <source>
        <dbReference type="EMBL" id="MCB8878504.1"/>
    </source>
</evidence>
<dbReference type="Gene3D" id="3.40.50.300">
    <property type="entry name" value="P-loop containing nucleotide triphosphate hydrolases"/>
    <property type="match status" value="2"/>
</dbReference>
<dbReference type="InterPro" id="IPR003593">
    <property type="entry name" value="AAA+_ATPase"/>
</dbReference>
<keyword evidence="2" id="KW-1003">Cell membrane</keyword>
<dbReference type="GO" id="GO:0016887">
    <property type="term" value="F:ATP hydrolysis activity"/>
    <property type="evidence" value="ECO:0007669"/>
    <property type="project" value="InterPro"/>
</dbReference>
<dbReference type="SUPFAM" id="SSF52540">
    <property type="entry name" value="P-loop containing nucleoside triphosphate hydrolases"/>
    <property type="match status" value="2"/>
</dbReference>
<sequence>MARLAIQDITQSFGRFRALSEVSLTLASGEVVGILGENGAGKSTLLNILSGTLSPTSGRVAIDGLPIAPVNYRAANAHGIWRIFQDPALIDELPVYQNLFLGHEERFSLGPLLRRRAMVRLAGSMMTSMELDVDVRRPVRAYDFATRQALEVARAILLPKILDMPSGFVLFDEPTTGLTEAEVRRLLGHIGRLKADGVGIAFVSHRLKEVFAICDRLVVLKDGQVVGNGAVTDFDEDSLHRLMVGRESHTRSIGKRQVAPAAAPKLTVRDLAKAPPRADRWGMRRLAIHDIAFAVGNGEIVGIGGLMGSGKNQLLRLIAGLEVADRGAIMLAGNPLEGGFTRRKKAGIAFVPADRAAESILLSQSVAANIALASGESGKRGFSTRLGLWRHRYEQGVTAGMIRAFGIKAKARQAVGTLSGGNQQKVALARWVHREPQLLLIENPTAGVDVGAKAEIHHILAELAERGTSVLYVTDDLPELISFSDRILIMREGTLVAEVQNYDRSADESDLIAAMIGSAIVPVPRPSPESKH</sequence>
<feature type="domain" description="ABC transporter" evidence="9">
    <location>
        <begin position="4"/>
        <end position="517"/>
    </location>
</feature>
<evidence type="ECO:0000256" key="3">
    <source>
        <dbReference type="ARBA" id="ARBA00022597"/>
    </source>
</evidence>
<protein>
    <submittedName>
        <fullName evidence="10">Sugar ABC transporter ATP-binding protein</fullName>
    </submittedName>
</protein>
<evidence type="ECO:0000256" key="8">
    <source>
        <dbReference type="ARBA" id="ARBA00023136"/>
    </source>
</evidence>
<dbReference type="CDD" id="cd03216">
    <property type="entry name" value="ABC_Carb_Monos_I"/>
    <property type="match status" value="1"/>
</dbReference>
<dbReference type="AlphaFoldDB" id="A0A964E1R1"/>
<dbReference type="InterPro" id="IPR050107">
    <property type="entry name" value="ABC_carbohydrate_import_ATPase"/>
</dbReference>
<dbReference type="InterPro" id="IPR027417">
    <property type="entry name" value="P-loop_NTPase"/>
</dbReference>
<keyword evidence="8" id="KW-0472">Membrane</keyword>
<dbReference type="CDD" id="cd03215">
    <property type="entry name" value="ABC_Carb_Monos_II"/>
    <property type="match status" value="1"/>
</dbReference>
<dbReference type="EMBL" id="JAESVB010000042">
    <property type="protein sequence ID" value="MCB8878504.1"/>
    <property type="molecule type" value="Genomic_DNA"/>
</dbReference>
<dbReference type="GO" id="GO:0005524">
    <property type="term" value="F:ATP binding"/>
    <property type="evidence" value="ECO:0007669"/>
    <property type="project" value="UniProtKB-KW"/>
</dbReference>